<comment type="caution">
    <text evidence="16">The sequence shown here is derived from an EMBL/GenBank/DDBJ whole genome shotgun (WGS) entry which is preliminary data.</text>
</comment>
<evidence type="ECO:0000256" key="6">
    <source>
        <dbReference type="ARBA" id="ARBA00022679"/>
    </source>
</evidence>
<dbReference type="InterPro" id="IPR029061">
    <property type="entry name" value="THDP-binding"/>
</dbReference>
<dbReference type="GO" id="GO:0030976">
    <property type="term" value="F:thiamine pyrophosphate binding"/>
    <property type="evidence" value="ECO:0007669"/>
    <property type="project" value="UniProtKB-UniRule"/>
</dbReference>
<evidence type="ECO:0000256" key="3">
    <source>
        <dbReference type="ARBA" id="ARBA00007812"/>
    </source>
</evidence>
<keyword evidence="10 12" id="KW-0100">Branched-chain amino acid biosynthesis</keyword>
<dbReference type="PANTHER" id="PTHR18968:SF13">
    <property type="entry name" value="ACETOLACTATE SYNTHASE CATALYTIC SUBUNIT, MITOCHONDRIAL"/>
    <property type="match status" value="1"/>
</dbReference>
<evidence type="ECO:0000259" key="13">
    <source>
        <dbReference type="Pfam" id="PF00205"/>
    </source>
</evidence>
<evidence type="ECO:0000313" key="16">
    <source>
        <dbReference type="EMBL" id="KKC28472.1"/>
    </source>
</evidence>
<dbReference type="Pfam" id="PF02776">
    <property type="entry name" value="TPP_enzyme_N"/>
    <property type="match status" value="1"/>
</dbReference>
<comment type="pathway">
    <text evidence="1 12">Amino-acid biosynthesis; L-isoleucine biosynthesis; L-isoleucine from 2-oxobutanoate: step 1/4.</text>
</comment>
<evidence type="ECO:0000259" key="14">
    <source>
        <dbReference type="Pfam" id="PF02775"/>
    </source>
</evidence>
<evidence type="ECO:0000256" key="4">
    <source>
        <dbReference type="ARBA" id="ARBA00013145"/>
    </source>
</evidence>
<evidence type="ECO:0000256" key="10">
    <source>
        <dbReference type="ARBA" id="ARBA00023304"/>
    </source>
</evidence>
<feature type="domain" description="Thiamine pyrophosphate enzyme central" evidence="13">
    <location>
        <begin position="191"/>
        <end position="325"/>
    </location>
</feature>
<accession>A0A0F5PIJ2</accession>
<dbReference type="InterPro" id="IPR029035">
    <property type="entry name" value="DHS-like_NAD/FAD-binding_dom"/>
</dbReference>
<dbReference type="FunFam" id="3.40.50.1220:FF:000008">
    <property type="entry name" value="Acetolactate synthase"/>
    <property type="match status" value="1"/>
</dbReference>
<reference evidence="17" key="3">
    <citation type="submission" date="2015-02" db="EMBL/GenBank/DDBJ databases">
        <title>Genome analysis of three genomes within the thermophilic hydrogenogenic bacterial species Caldanaerobacter subterraneus.</title>
        <authorList>
            <person name="Sant'Anna F.H."/>
            <person name="Lebedinsky A."/>
            <person name="Sokolova T."/>
            <person name="Robb F.T."/>
            <person name="Gonzalez J.M."/>
        </authorList>
    </citation>
    <scope>NUCLEOTIDE SEQUENCE [LARGE SCALE GENOMIC DNA]</scope>
    <source>
        <strain evidence="17">DSM 12653</strain>
    </source>
</reference>
<dbReference type="GO" id="GO:0005948">
    <property type="term" value="C:acetolactate synthase complex"/>
    <property type="evidence" value="ECO:0007669"/>
    <property type="project" value="TreeGrafter"/>
</dbReference>
<dbReference type="InterPro" id="IPR012846">
    <property type="entry name" value="Acetolactate_synth_lsu"/>
</dbReference>
<dbReference type="InterPro" id="IPR011766">
    <property type="entry name" value="TPP_enzyme_TPP-bd"/>
</dbReference>
<keyword evidence="9 12" id="KW-0786">Thiamine pyrophosphate</keyword>
<dbReference type="Gene3D" id="3.40.50.970">
    <property type="match status" value="2"/>
</dbReference>
<evidence type="ECO:0000259" key="15">
    <source>
        <dbReference type="Pfam" id="PF02776"/>
    </source>
</evidence>
<keyword evidence="7 12" id="KW-0479">Metal-binding</keyword>
<dbReference type="SUPFAM" id="SSF52467">
    <property type="entry name" value="DHS-like NAD/FAD-binding domain"/>
    <property type="match status" value="1"/>
</dbReference>
<dbReference type="UniPathway" id="UPA00049">
    <property type="reaction ID" value="UER00059"/>
</dbReference>
<keyword evidence="5 12" id="KW-0028">Amino-acid biosynthesis</keyword>
<dbReference type="GO" id="GO:0003984">
    <property type="term" value="F:acetolactate synthase activity"/>
    <property type="evidence" value="ECO:0007669"/>
    <property type="project" value="UniProtKB-EC"/>
</dbReference>
<name>A0A0F5PIJ2_9THEO</name>
<evidence type="ECO:0000313" key="17">
    <source>
        <dbReference type="Proteomes" id="UP000010146"/>
    </source>
</evidence>
<dbReference type="InterPro" id="IPR012000">
    <property type="entry name" value="Thiamin_PyroP_enz_cen_dom"/>
</dbReference>
<dbReference type="InterPro" id="IPR045229">
    <property type="entry name" value="TPP_enz"/>
</dbReference>
<dbReference type="AlphaFoldDB" id="A0A0F5PIJ2"/>
<dbReference type="GO" id="GO:0009097">
    <property type="term" value="P:isoleucine biosynthetic process"/>
    <property type="evidence" value="ECO:0007669"/>
    <property type="project" value="UniProtKB-UniPathway"/>
</dbReference>
<evidence type="ECO:0000256" key="2">
    <source>
        <dbReference type="ARBA" id="ARBA00005025"/>
    </source>
</evidence>
<dbReference type="EMBL" id="ABXP02000126">
    <property type="protein sequence ID" value="KKC28472.1"/>
    <property type="molecule type" value="Genomic_DNA"/>
</dbReference>
<evidence type="ECO:0000256" key="5">
    <source>
        <dbReference type="ARBA" id="ARBA00022605"/>
    </source>
</evidence>
<protein>
    <recommendedName>
        <fullName evidence="4 12">Acetolactate synthase</fullName>
        <ecNumber evidence="4 12">2.2.1.6</ecNumber>
    </recommendedName>
</protein>
<dbReference type="CDD" id="cd07035">
    <property type="entry name" value="TPP_PYR_POX_like"/>
    <property type="match status" value="1"/>
</dbReference>
<sequence length="552" mass="60235">MKLKGAQVVIEVLKEMGVDTVFGIPGGAVIPIYDALYDSDIRHILATHEQMAAHMADGYARATGKVGVCIATSGPGATNLVTGIANAYMDSVPVVAITGQVPTYLIGKDAFQEVDITGITMPITKHNFVVKSPEKLADTLREAFAIAKSGRPGPVLVDIPKDIQNAEIEYERKGEIEYKNGIKEIISEESLSKAVELILESKKPVIFAGGGVIWGEACGELLEFAEKTNIPVATSLMGLGCFPGDHPLSLGLIGMHGSRFANLAVYHSDLVIAVGTRFSDRVAGKAGGLAPKAKFIHIDIDAAEIGKNVEVDVGIVGKIKKVLKLLADRVPSMERREWLEEVEELRVKHGLRYKKDDMLRPQWIVEKIQELSNDDLIIATEVGQNQMWAAQFYKFKKPRTFVTSGGLGAMGFGLPASIGAQVGRPDKRVVNIAGDGSLRMNIHALETAAFYNIPVIIVLLNNQALGMVRQWQYLFNEKRFSQTDLNPHLNFAKIASDFGVEGIRVTTKEDFEKAFKKAYSEKKPFMIECIIDKDEMVLPFIPAGGTVEDTIA</sequence>
<evidence type="ECO:0000256" key="12">
    <source>
        <dbReference type="RuleBase" id="RU003591"/>
    </source>
</evidence>
<evidence type="ECO:0000256" key="7">
    <source>
        <dbReference type="ARBA" id="ARBA00022723"/>
    </source>
</evidence>
<dbReference type="Pfam" id="PF00205">
    <property type="entry name" value="TPP_enzyme_M"/>
    <property type="match status" value="1"/>
</dbReference>
<feature type="domain" description="Thiamine pyrophosphate enzyme N-terminal TPP-binding" evidence="15">
    <location>
        <begin position="4"/>
        <end position="117"/>
    </location>
</feature>
<dbReference type="InterPro" id="IPR039368">
    <property type="entry name" value="AHAS_TPP"/>
</dbReference>
<dbReference type="Pfam" id="PF02775">
    <property type="entry name" value="TPP_enzyme_C"/>
    <property type="match status" value="1"/>
</dbReference>
<dbReference type="EC" id="2.2.1.6" evidence="4 12"/>
<dbReference type="GO" id="GO:0000287">
    <property type="term" value="F:magnesium ion binding"/>
    <property type="evidence" value="ECO:0007669"/>
    <property type="project" value="UniProtKB-UniRule"/>
</dbReference>
<comment type="cofactor">
    <cofactor evidence="12">
        <name>thiamine diphosphate</name>
        <dbReference type="ChEBI" id="CHEBI:58937"/>
    </cofactor>
    <text evidence="12">Binds 1 thiamine pyrophosphate per subunit.</text>
</comment>
<dbReference type="PROSITE" id="PS00187">
    <property type="entry name" value="TPP_ENZYMES"/>
    <property type="match status" value="1"/>
</dbReference>
<dbReference type="FunFam" id="3.40.50.970:FF:000007">
    <property type="entry name" value="Acetolactate synthase"/>
    <property type="match status" value="1"/>
</dbReference>
<evidence type="ECO:0000256" key="9">
    <source>
        <dbReference type="ARBA" id="ARBA00023052"/>
    </source>
</evidence>
<proteinExistence type="inferred from homology"/>
<keyword evidence="6 12" id="KW-0808">Transferase</keyword>
<feature type="domain" description="Thiamine pyrophosphate enzyme TPP-binding" evidence="14">
    <location>
        <begin position="382"/>
        <end position="529"/>
    </location>
</feature>
<comment type="catalytic activity">
    <reaction evidence="11 12">
        <text>2 pyruvate + H(+) = (2S)-2-acetolactate + CO2</text>
        <dbReference type="Rhea" id="RHEA:25249"/>
        <dbReference type="ChEBI" id="CHEBI:15361"/>
        <dbReference type="ChEBI" id="CHEBI:15378"/>
        <dbReference type="ChEBI" id="CHEBI:16526"/>
        <dbReference type="ChEBI" id="CHEBI:58476"/>
        <dbReference type="EC" id="2.2.1.6"/>
    </reaction>
</comment>
<dbReference type="GO" id="GO:0009099">
    <property type="term" value="P:L-valine biosynthetic process"/>
    <property type="evidence" value="ECO:0007669"/>
    <property type="project" value="UniProtKB-UniPathway"/>
</dbReference>
<evidence type="ECO:0000256" key="1">
    <source>
        <dbReference type="ARBA" id="ARBA00004974"/>
    </source>
</evidence>
<comment type="pathway">
    <text evidence="2 12">Amino-acid biosynthesis; L-valine biosynthesis; L-valine from pyruvate: step 1/4.</text>
</comment>
<gene>
    <name evidence="16" type="ORF">CDSM653_02529</name>
</gene>
<dbReference type="Proteomes" id="UP000010146">
    <property type="component" value="Unassembled WGS sequence"/>
</dbReference>
<evidence type="ECO:0000256" key="8">
    <source>
        <dbReference type="ARBA" id="ARBA00022842"/>
    </source>
</evidence>
<dbReference type="PANTHER" id="PTHR18968">
    <property type="entry name" value="THIAMINE PYROPHOSPHATE ENZYMES"/>
    <property type="match status" value="1"/>
</dbReference>
<dbReference type="InterPro" id="IPR000399">
    <property type="entry name" value="TPP-bd_CS"/>
</dbReference>
<dbReference type="UniPathway" id="UPA00047">
    <property type="reaction ID" value="UER00055"/>
</dbReference>
<dbReference type="Gene3D" id="3.40.50.1220">
    <property type="entry name" value="TPP-binding domain"/>
    <property type="match status" value="1"/>
</dbReference>
<dbReference type="CDD" id="cd02015">
    <property type="entry name" value="TPP_AHAS"/>
    <property type="match status" value="1"/>
</dbReference>
<keyword evidence="8 12" id="KW-0460">Magnesium</keyword>
<reference evidence="16 17" key="2">
    <citation type="journal article" date="2015" name="BMC Genomics">
        <title>Analysis of three genomes within the thermophilic bacterial species Caldanaerobacter subterraneus with a focus on carbon monoxide dehydrogenase evolution and hydrolase diversity.</title>
        <authorList>
            <person name="Sant'Anna F.H."/>
            <person name="Lebedinsky A.V."/>
            <person name="Sokolova T.G."/>
            <person name="Robb F.T."/>
            <person name="Gonzalez J.M."/>
        </authorList>
    </citation>
    <scope>NUCLEOTIDE SEQUENCE [LARGE SCALE GENOMIC DNA]</scope>
    <source>
        <strain evidence="16 17">DSM 12653</strain>
    </source>
</reference>
<dbReference type="InterPro" id="IPR012001">
    <property type="entry name" value="Thiamin_PyroP_enz_TPP-bd_dom"/>
</dbReference>
<dbReference type="GO" id="GO:0050660">
    <property type="term" value="F:flavin adenine dinucleotide binding"/>
    <property type="evidence" value="ECO:0007669"/>
    <property type="project" value="InterPro"/>
</dbReference>
<comment type="cofactor">
    <cofactor evidence="12">
        <name>Mg(2+)</name>
        <dbReference type="ChEBI" id="CHEBI:18420"/>
    </cofactor>
    <text evidence="12">Binds 1 Mg(2+) ion per subunit.</text>
</comment>
<organism evidence="16 17">
    <name type="scientific">Caldanaerobacter subterraneus subsp. pacificus DSM 12653</name>
    <dbReference type="NCBI Taxonomy" id="391606"/>
    <lineage>
        <taxon>Bacteria</taxon>
        <taxon>Bacillati</taxon>
        <taxon>Bacillota</taxon>
        <taxon>Clostridia</taxon>
        <taxon>Thermoanaerobacterales</taxon>
        <taxon>Thermoanaerobacteraceae</taxon>
        <taxon>Caldanaerobacter</taxon>
    </lineage>
</organism>
<reference evidence="16 17" key="1">
    <citation type="submission" date="2008-07" db="EMBL/GenBank/DDBJ databases">
        <authorList>
            <person name="Gonzalez J."/>
            <person name="Sokolova T."/>
            <person name="Ferriera S."/>
            <person name="Johnson J."/>
            <person name="Kravitz S."/>
            <person name="Beeson K."/>
            <person name="Sutton G."/>
            <person name="Rogers Y.-H."/>
            <person name="Friedman R."/>
            <person name="Frazier M."/>
            <person name="Venter J.C."/>
        </authorList>
    </citation>
    <scope>NUCLEOTIDE SEQUENCE [LARGE SCALE GENOMIC DNA]</scope>
    <source>
        <strain evidence="16 17">DSM 12653</strain>
    </source>
</reference>
<dbReference type="NCBIfam" id="TIGR00118">
    <property type="entry name" value="acolac_lg"/>
    <property type="match status" value="1"/>
</dbReference>
<comment type="similarity">
    <text evidence="3 12">Belongs to the TPP enzyme family.</text>
</comment>
<evidence type="ECO:0000256" key="11">
    <source>
        <dbReference type="ARBA" id="ARBA00048670"/>
    </source>
</evidence>
<dbReference type="RefSeq" id="WP_043884036.1">
    <property type="nucleotide sequence ID" value="NZ_ABXP02000126.1"/>
</dbReference>
<dbReference type="SUPFAM" id="SSF52518">
    <property type="entry name" value="Thiamin diphosphate-binding fold (THDP-binding)"/>
    <property type="match status" value="2"/>
</dbReference>